<protein>
    <recommendedName>
        <fullName evidence="5">DUF1549 domain-containing protein</fullName>
    </recommendedName>
</protein>
<gene>
    <name evidence="3" type="ORF">SOIL9_53810</name>
</gene>
<evidence type="ECO:0000259" key="2">
    <source>
        <dbReference type="Pfam" id="PF07587"/>
    </source>
</evidence>
<dbReference type="Proteomes" id="UP000464178">
    <property type="component" value="Chromosome"/>
</dbReference>
<dbReference type="Pfam" id="PF07587">
    <property type="entry name" value="PSD1"/>
    <property type="match status" value="1"/>
</dbReference>
<dbReference type="KEGG" id="gms:SOIL9_53810"/>
<organism evidence="3 4">
    <name type="scientific">Gemmata massiliana</name>
    <dbReference type="NCBI Taxonomy" id="1210884"/>
    <lineage>
        <taxon>Bacteria</taxon>
        <taxon>Pseudomonadati</taxon>
        <taxon>Planctomycetota</taxon>
        <taxon>Planctomycetia</taxon>
        <taxon>Gemmatales</taxon>
        <taxon>Gemmataceae</taxon>
        <taxon>Gemmata</taxon>
    </lineage>
</organism>
<dbReference type="InterPro" id="IPR011444">
    <property type="entry name" value="DUF1549"/>
</dbReference>
<accession>A0A6P2CTU7</accession>
<evidence type="ECO:0008006" key="5">
    <source>
        <dbReference type="Google" id="ProtNLM"/>
    </source>
</evidence>
<reference evidence="3 4" key="1">
    <citation type="submission" date="2019-05" db="EMBL/GenBank/DDBJ databases">
        <authorList>
            <consortium name="Science for Life Laboratories"/>
        </authorList>
    </citation>
    <scope>NUCLEOTIDE SEQUENCE [LARGE SCALE GENOMIC DNA]</scope>
    <source>
        <strain evidence="3">Soil9</strain>
    </source>
</reference>
<evidence type="ECO:0000313" key="4">
    <source>
        <dbReference type="Proteomes" id="UP000464178"/>
    </source>
</evidence>
<evidence type="ECO:0000313" key="3">
    <source>
        <dbReference type="EMBL" id="VTR92333.1"/>
    </source>
</evidence>
<dbReference type="PANTHER" id="PTHR35889:SF3">
    <property type="entry name" value="F-BOX DOMAIN-CONTAINING PROTEIN"/>
    <property type="match status" value="1"/>
</dbReference>
<dbReference type="EMBL" id="LR593886">
    <property type="protein sequence ID" value="VTR92333.1"/>
    <property type="molecule type" value="Genomic_DNA"/>
</dbReference>
<keyword evidence="4" id="KW-1185">Reference proteome</keyword>
<dbReference type="PANTHER" id="PTHR35889">
    <property type="entry name" value="CYCLOINULO-OLIGOSACCHARIDE FRUCTANOTRANSFERASE-RELATED"/>
    <property type="match status" value="1"/>
</dbReference>
<feature type="domain" description="DUF1549" evidence="1">
    <location>
        <begin position="52"/>
        <end position="243"/>
    </location>
</feature>
<dbReference type="Pfam" id="PF07583">
    <property type="entry name" value="PSCyt2"/>
    <property type="match status" value="1"/>
</dbReference>
<feature type="domain" description="DUF1553" evidence="2">
    <location>
        <begin position="287"/>
        <end position="510"/>
    </location>
</feature>
<dbReference type="InterPro" id="IPR022655">
    <property type="entry name" value="DUF1553"/>
</dbReference>
<proteinExistence type="predicted"/>
<name>A0A6P2CTU7_9BACT</name>
<dbReference type="RefSeq" id="WP_162667217.1">
    <property type="nucleotide sequence ID" value="NZ_LR593886.1"/>
</dbReference>
<evidence type="ECO:0000259" key="1">
    <source>
        <dbReference type="Pfam" id="PF07583"/>
    </source>
</evidence>
<dbReference type="AlphaFoldDB" id="A0A6P2CTU7"/>
<sequence>MWGRNLLFIALVTGAAFALRASLFPLYTESRKIKFDSAHTEQDDFRTVVSRVDHSFREDWAEKQIHSAPRANDLAVARRLSLALTGSVPSLEEIRQFELQPPEKRLDGWANHLLRDRRFADYFADRLARAFVGTEDGPLLTYRKRRYISWLGDELFKNTSYAEIVRQMISAQGLNTDAPAVNFIAATFDENKKAPDAEKLAIRVTRAFLGLRIDCAQCHDHFLEPAWKQTHFQALAAFFGQTKHAVTNIADSNKGEYEFEDRVAGGTHEIAPSVPFAPELLPEHGTRRERLASWVTDPSNVYFARAAVNRVWAMMFGRPLLRRVEAQTLDEMSAEQIPPALRILADDFAAHNHDLRRLILLIASTEVFQLDSAAEFEITDTHDDSWAVFPLTRLRPEQVIGNVIQAASVKTINQQSHIFVRATRYFNERDFVKRYGDADDDEFARAHGTIPQRLLMMNGDLVDGKAKDELLSASTQIALFAPNDAAAVETAYLAVLTRRPTQKETEHFTEKLTNATGDERKRLLADLYWVLFNSTELSWNK</sequence>